<organism evidence="1 2">
    <name type="scientific">Romanomermis culicivorax</name>
    <name type="common">Nematode worm</name>
    <dbReference type="NCBI Taxonomy" id="13658"/>
    <lineage>
        <taxon>Eukaryota</taxon>
        <taxon>Metazoa</taxon>
        <taxon>Ecdysozoa</taxon>
        <taxon>Nematoda</taxon>
        <taxon>Enoplea</taxon>
        <taxon>Dorylaimia</taxon>
        <taxon>Mermithida</taxon>
        <taxon>Mermithoidea</taxon>
        <taxon>Mermithidae</taxon>
        <taxon>Romanomermis</taxon>
    </lineage>
</organism>
<keyword evidence="1" id="KW-1185">Reference proteome</keyword>
<dbReference type="WBParaSite" id="nRc.2.0.1.t07420-RA">
    <property type="protein sequence ID" value="nRc.2.0.1.t07420-RA"/>
    <property type="gene ID" value="nRc.2.0.1.g07420"/>
</dbReference>
<sequence>MIDDQSTVKSSMMTSEAVDRWTRVHLGECEKRLIRLDFLWPKLPSKQYLPQSKSQPPGPGCTTVTCDEGSTFADRVSQTASRVTNSVEGVRARGITADPEKVKAITQYEFRKTKK</sequence>
<reference evidence="2" key="1">
    <citation type="submission" date="2022-11" db="UniProtKB">
        <authorList>
            <consortium name="WormBaseParasite"/>
        </authorList>
    </citation>
    <scope>IDENTIFICATION</scope>
</reference>
<evidence type="ECO:0000313" key="1">
    <source>
        <dbReference type="Proteomes" id="UP000887565"/>
    </source>
</evidence>
<proteinExistence type="predicted"/>
<dbReference type="AlphaFoldDB" id="A0A915HZX0"/>
<evidence type="ECO:0000313" key="2">
    <source>
        <dbReference type="WBParaSite" id="nRc.2.0.1.t07420-RA"/>
    </source>
</evidence>
<name>A0A915HZX0_ROMCU</name>
<protein>
    <submittedName>
        <fullName evidence="2">Uncharacterized protein</fullName>
    </submittedName>
</protein>
<accession>A0A915HZX0</accession>
<dbReference type="Proteomes" id="UP000887565">
    <property type="component" value="Unplaced"/>
</dbReference>